<dbReference type="EMBL" id="HG994593">
    <property type="protein sequence ID" value="CAF2842793.1"/>
    <property type="molecule type" value="Genomic_DNA"/>
</dbReference>
<protein>
    <submittedName>
        <fullName evidence="1">(salmon louse) hypothetical protein</fullName>
    </submittedName>
</protein>
<evidence type="ECO:0000313" key="2">
    <source>
        <dbReference type="Proteomes" id="UP000675881"/>
    </source>
</evidence>
<name>A0A7R8CK66_LEPSM</name>
<accession>A0A7R8CK66</accession>
<gene>
    <name evidence="1" type="ORF">LSAA_5286</name>
</gene>
<proteinExistence type="predicted"/>
<evidence type="ECO:0000313" key="1">
    <source>
        <dbReference type="EMBL" id="CAF2842793.1"/>
    </source>
</evidence>
<sequence>MRYSKYITKKLDMEKKYSLKDKSVLLLNSLNHDFITKIYEEIKNCGAKCIDILENIVEIDVRDSKEEHMEEDAIGQKCTVQTQTHNHASSSLFLSIKTLTNDSELF</sequence>
<organism evidence="1 2">
    <name type="scientific">Lepeophtheirus salmonis</name>
    <name type="common">Salmon louse</name>
    <name type="synonym">Caligus salmonis</name>
    <dbReference type="NCBI Taxonomy" id="72036"/>
    <lineage>
        <taxon>Eukaryota</taxon>
        <taxon>Metazoa</taxon>
        <taxon>Ecdysozoa</taxon>
        <taxon>Arthropoda</taxon>
        <taxon>Crustacea</taxon>
        <taxon>Multicrustacea</taxon>
        <taxon>Hexanauplia</taxon>
        <taxon>Copepoda</taxon>
        <taxon>Siphonostomatoida</taxon>
        <taxon>Caligidae</taxon>
        <taxon>Lepeophtheirus</taxon>
    </lineage>
</organism>
<keyword evidence="2" id="KW-1185">Reference proteome</keyword>
<reference evidence="1" key="1">
    <citation type="submission" date="2021-02" db="EMBL/GenBank/DDBJ databases">
        <authorList>
            <person name="Bekaert M."/>
        </authorList>
    </citation>
    <scope>NUCLEOTIDE SEQUENCE</scope>
    <source>
        <strain evidence="1">IoA-00</strain>
    </source>
</reference>
<dbReference type="Proteomes" id="UP000675881">
    <property type="component" value="Chromosome 14"/>
</dbReference>
<dbReference type="AlphaFoldDB" id="A0A7R8CK66"/>
<dbReference type="OrthoDB" id="3592703at2759"/>